<evidence type="ECO:0000256" key="1">
    <source>
        <dbReference type="ARBA" id="ARBA00022536"/>
    </source>
</evidence>
<sequence length="131" mass="14137">MFRRSSRCVHRSCSLNGSVASQTSVVVGAGLHTASGVAVDWVAGNLYWTDTGRDVVEVARLDGSSRKSLVTLDLDEPRALAVLPPRGMLFWTDWGSLPKIERAWLDGSSRRVLVASDLGWPNGLAIASVDE</sequence>
<dbReference type="SMART" id="SM00135">
    <property type="entry name" value="LY"/>
    <property type="match status" value="2"/>
</dbReference>
<protein>
    <submittedName>
        <fullName evidence="3">LRP4</fullName>
    </submittedName>
</protein>
<dbReference type="Pfam" id="PF00058">
    <property type="entry name" value="Ldl_recept_b"/>
    <property type="match status" value="2"/>
</dbReference>
<name>A0ABY6L5S8_9ARAC</name>
<gene>
    <name evidence="3" type="ORF">LAZ67_14000105</name>
</gene>
<organism evidence="3 4">
    <name type="scientific">Cordylochernes scorpioides</name>
    <dbReference type="NCBI Taxonomy" id="51811"/>
    <lineage>
        <taxon>Eukaryota</taxon>
        <taxon>Metazoa</taxon>
        <taxon>Ecdysozoa</taxon>
        <taxon>Arthropoda</taxon>
        <taxon>Chelicerata</taxon>
        <taxon>Arachnida</taxon>
        <taxon>Pseudoscorpiones</taxon>
        <taxon>Cheliferoidea</taxon>
        <taxon>Chernetidae</taxon>
        <taxon>Cordylochernes</taxon>
    </lineage>
</organism>
<reference evidence="3 4" key="1">
    <citation type="submission" date="2022-01" db="EMBL/GenBank/DDBJ databases">
        <title>A chromosomal length assembly of Cordylochernes scorpioides.</title>
        <authorList>
            <person name="Zeh D."/>
            <person name="Zeh J."/>
        </authorList>
    </citation>
    <scope>NUCLEOTIDE SEQUENCE [LARGE SCALE GENOMIC DNA]</scope>
    <source>
        <strain evidence="3">IN4F17</strain>
        <tissue evidence="3">Whole Body</tissue>
    </source>
</reference>
<dbReference type="Gene3D" id="2.120.10.30">
    <property type="entry name" value="TolB, C-terminal domain"/>
    <property type="match status" value="1"/>
</dbReference>
<evidence type="ECO:0000313" key="4">
    <source>
        <dbReference type="Proteomes" id="UP001235939"/>
    </source>
</evidence>
<evidence type="ECO:0000256" key="2">
    <source>
        <dbReference type="PROSITE-ProRule" id="PRU00461"/>
    </source>
</evidence>
<dbReference type="PANTHER" id="PTHR46513">
    <property type="entry name" value="VITELLOGENIN RECEPTOR-LIKE PROTEIN-RELATED-RELATED"/>
    <property type="match status" value="1"/>
</dbReference>
<evidence type="ECO:0000313" key="3">
    <source>
        <dbReference type="EMBL" id="UYV76343.1"/>
    </source>
</evidence>
<dbReference type="InterPro" id="IPR000033">
    <property type="entry name" value="LDLR_classB_rpt"/>
</dbReference>
<feature type="repeat" description="LDL-receptor class B" evidence="2">
    <location>
        <begin position="87"/>
        <end position="130"/>
    </location>
</feature>
<dbReference type="InterPro" id="IPR011042">
    <property type="entry name" value="6-blade_b-propeller_TolB-like"/>
</dbReference>
<keyword evidence="4" id="KW-1185">Reference proteome</keyword>
<feature type="repeat" description="LDL-receptor class B" evidence="2">
    <location>
        <begin position="44"/>
        <end position="86"/>
    </location>
</feature>
<dbReference type="SUPFAM" id="SSF63825">
    <property type="entry name" value="YWTD domain"/>
    <property type="match status" value="1"/>
</dbReference>
<dbReference type="PROSITE" id="PS51120">
    <property type="entry name" value="LDLRB"/>
    <property type="match status" value="2"/>
</dbReference>
<proteinExistence type="predicted"/>
<accession>A0ABY6L5S8</accession>
<keyword evidence="1" id="KW-0245">EGF-like domain</keyword>
<dbReference type="InterPro" id="IPR050778">
    <property type="entry name" value="Cueball_EGF_LRP_Nidogen"/>
</dbReference>
<dbReference type="Proteomes" id="UP001235939">
    <property type="component" value="Chromosome 14"/>
</dbReference>
<dbReference type="EMBL" id="CP092876">
    <property type="protein sequence ID" value="UYV76343.1"/>
    <property type="molecule type" value="Genomic_DNA"/>
</dbReference>